<comment type="similarity">
    <text evidence="4">Belongs to the DASH complex DAD3 family.</text>
</comment>
<keyword evidence="11" id="KW-0995">Kinetochore</keyword>
<dbReference type="Proteomes" id="UP000749646">
    <property type="component" value="Unassembled WGS sequence"/>
</dbReference>
<keyword evidence="20" id="KW-1185">Reference proteome</keyword>
<dbReference type="GO" id="GO:0005874">
    <property type="term" value="C:microtubule"/>
    <property type="evidence" value="ECO:0007669"/>
    <property type="project" value="UniProtKB-KW"/>
</dbReference>
<keyword evidence="9" id="KW-0498">Mitosis</keyword>
<feature type="coiled-coil region" evidence="18">
    <location>
        <begin position="3"/>
        <end position="30"/>
    </location>
</feature>
<comment type="subcellular location">
    <subcellularLocation>
        <location evidence="3">Chromosome</location>
        <location evidence="3">Centromere</location>
        <location evidence="3">Kinetochore</location>
    </subcellularLocation>
    <subcellularLocation>
        <location evidence="2">Cytoplasm</location>
        <location evidence="2">Cytoskeleton</location>
        <location evidence="2">Spindle</location>
    </subcellularLocation>
    <subcellularLocation>
        <location evidence="1">Nucleus</location>
    </subcellularLocation>
</comment>
<evidence type="ECO:0000256" key="1">
    <source>
        <dbReference type="ARBA" id="ARBA00004123"/>
    </source>
</evidence>
<evidence type="ECO:0000256" key="14">
    <source>
        <dbReference type="ARBA" id="ARBA00023306"/>
    </source>
</evidence>
<dbReference type="GO" id="GO:0008608">
    <property type="term" value="P:attachment of spindle microtubules to kinetochore"/>
    <property type="evidence" value="ECO:0007669"/>
    <property type="project" value="InterPro"/>
</dbReference>
<gene>
    <name evidence="19" type="ORF">BGZ65_005175</name>
</gene>
<evidence type="ECO:0000256" key="10">
    <source>
        <dbReference type="ARBA" id="ARBA00022829"/>
    </source>
</evidence>
<evidence type="ECO:0000256" key="11">
    <source>
        <dbReference type="ARBA" id="ARBA00022838"/>
    </source>
</evidence>
<dbReference type="Pfam" id="PF08656">
    <property type="entry name" value="DASH_Dad3"/>
    <property type="match status" value="1"/>
</dbReference>
<evidence type="ECO:0000256" key="18">
    <source>
        <dbReference type="SAM" id="Coils"/>
    </source>
</evidence>
<evidence type="ECO:0000313" key="19">
    <source>
        <dbReference type="EMBL" id="KAF9980381.1"/>
    </source>
</evidence>
<comment type="caution">
    <text evidence="19">The sequence shown here is derived from an EMBL/GenBank/DDBJ whole genome shotgun (WGS) entry which is preliminary data.</text>
</comment>
<dbReference type="InterPro" id="IPR013965">
    <property type="entry name" value="DASH_Dad3"/>
</dbReference>
<evidence type="ECO:0000256" key="17">
    <source>
        <dbReference type="ARBA" id="ARBA00044305"/>
    </source>
</evidence>
<keyword evidence="6" id="KW-0963">Cytoplasm</keyword>
<reference evidence="19" key="1">
    <citation type="journal article" date="2020" name="Fungal Divers.">
        <title>Resolving the Mortierellaceae phylogeny through synthesis of multi-gene phylogenetics and phylogenomics.</title>
        <authorList>
            <person name="Vandepol N."/>
            <person name="Liber J."/>
            <person name="Desiro A."/>
            <person name="Na H."/>
            <person name="Kennedy M."/>
            <person name="Barry K."/>
            <person name="Grigoriev I.V."/>
            <person name="Miller A.N."/>
            <person name="O'Donnell K."/>
            <person name="Stajich J.E."/>
            <person name="Bonito G."/>
        </authorList>
    </citation>
    <scope>NUCLEOTIDE SEQUENCE</scope>
    <source>
        <strain evidence="19">MES-2147</strain>
    </source>
</reference>
<name>A0A9P6SLS6_9FUNG</name>
<sequence>MSSKDLIAEYAKLSAKLKHINETLQEMNAIDIAQLIDRIRIVERKMGLVYTLFKSSVYSVAMQQQNQDEMEEIGQEQEAIHDNVGYQEDLNQ</sequence>
<dbReference type="AlphaFoldDB" id="A0A9P6SLS6"/>
<dbReference type="GO" id="GO:0042729">
    <property type="term" value="C:DASH complex"/>
    <property type="evidence" value="ECO:0007669"/>
    <property type="project" value="InterPro"/>
</dbReference>
<organism evidence="19 20">
    <name type="scientific">Modicella reniformis</name>
    <dbReference type="NCBI Taxonomy" id="1440133"/>
    <lineage>
        <taxon>Eukaryota</taxon>
        <taxon>Fungi</taxon>
        <taxon>Fungi incertae sedis</taxon>
        <taxon>Mucoromycota</taxon>
        <taxon>Mortierellomycotina</taxon>
        <taxon>Mortierellomycetes</taxon>
        <taxon>Mortierellales</taxon>
        <taxon>Mortierellaceae</taxon>
        <taxon>Modicella</taxon>
    </lineage>
</organism>
<accession>A0A9P6SLS6</accession>
<evidence type="ECO:0000256" key="8">
    <source>
        <dbReference type="ARBA" id="ARBA00022701"/>
    </source>
</evidence>
<dbReference type="GO" id="GO:0051010">
    <property type="term" value="F:microtubule plus-end binding"/>
    <property type="evidence" value="ECO:0007669"/>
    <property type="project" value="TreeGrafter"/>
</dbReference>
<keyword evidence="8" id="KW-0493">Microtubule</keyword>
<dbReference type="GO" id="GO:0051301">
    <property type="term" value="P:cell division"/>
    <property type="evidence" value="ECO:0007669"/>
    <property type="project" value="UniProtKB-KW"/>
</dbReference>
<dbReference type="OrthoDB" id="2443965at2759"/>
<keyword evidence="5" id="KW-0158">Chromosome</keyword>
<evidence type="ECO:0000256" key="2">
    <source>
        <dbReference type="ARBA" id="ARBA00004186"/>
    </source>
</evidence>
<evidence type="ECO:0000256" key="13">
    <source>
        <dbReference type="ARBA" id="ARBA00023242"/>
    </source>
</evidence>
<proteinExistence type="inferred from homology"/>
<dbReference type="PANTHER" id="PTHR28017">
    <property type="entry name" value="DASH COMPLEX SUBUNIT DAD3"/>
    <property type="match status" value="1"/>
</dbReference>
<evidence type="ECO:0000313" key="20">
    <source>
        <dbReference type="Proteomes" id="UP000749646"/>
    </source>
</evidence>
<evidence type="ECO:0000256" key="4">
    <source>
        <dbReference type="ARBA" id="ARBA00006277"/>
    </source>
</evidence>
<protein>
    <recommendedName>
        <fullName evidence="16">DASH complex subunit DAD3</fullName>
    </recommendedName>
    <alternativeName>
        <fullName evidence="17">Outer kinetochore protein DAD3</fullName>
    </alternativeName>
</protein>
<feature type="non-terminal residue" evidence="19">
    <location>
        <position position="92"/>
    </location>
</feature>
<keyword evidence="14" id="KW-0131">Cell cycle</keyword>
<keyword evidence="18" id="KW-0175">Coiled coil</keyword>
<keyword evidence="12" id="KW-0206">Cytoskeleton</keyword>
<dbReference type="EMBL" id="JAAAHW010003856">
    <property type="protein sequence ID" value="KAF9980381.1"/>
    <property type="molecule type" value="Genomic_DNA"/>
</dbReference>
<evidence type="ECO:0000256" key="15">
    <source>
        <dbReference type="ARBA" id="ARBA00023328"/>
    </source>
</evidence>
<evidence type="ECO:0000256" key="5">
    <source>
        <dbReference type="ARBA" id="ARBA00022454"/>
    </source>
</evidence>
<evidence type="ECO:0000256" key="12">
    <source>
        <dbReference type="ARBA" id="ARBA00023212"/>
    </source>
</evidence>
<evidence type="ECO:0000256" key="9">
    <source>
        <dbReference type="ARBA" id="ARBA00022776"/>
    </source>
</evidence>
<keyword evidence="15" id="KW-0137">Centromere</keyword>
<keyword evidence="13" id="KW-0539">Nucleus</keyword>
<evidence type="ECO:0000256" key="3">
    <source>
        <dbReference type="ARBA" id="ARBA00004629"/>
    </source>
</evidence>
<dbReference type="GO" id="GO:0072686">
    <property type="term" value="C:mitotic spindle"/>
    <property type="evidence" value="ECO:0007669"/>
    <property type="project" value="InterPro"/>
</dbReference>
<keyword evidence="7" id="KW-0132">Cell division</keyword>
<evidence type="ECO:0000256" key="6">
    <source>
        <dbReference type="ARBA" id="ARBA00022490"/>
    </source>
</evidence>
<keyword evidence="10" id="KW-0159">Chromosome partition</keyword>
<evidence type="ECO:0000256" key="7">
    <source>
        <dbReference type="ARBA" id="ARBA00022618"/>
    </source>
</evidence>
<evidence type="ECO:0000256" key="16">
    <source>
        <dbReference type="ARBA" id="ARBA00044179"/>
    </source>
</evidence>
<dbReference type="PANTHER" id="PTHR28017:SF1">
    <property type="entry name" value="DASH COMPLEX SUBUNIT DAD3"/>
    <property type="match status" value="1"/>
</dbReference>